<dbReference type="PANTHER" id="PTHR46601">
    <property type="entry name" value="ULP_PROTEASE DOMAIN-CONTAINING PROTEIN"/>
    <property type="match status" value="1"/>
</dbReference>
<comment type="caution">
    <text evidence="1">The sequence shown here is derived from an EMBL/GenBank/DDBJ whole genome shotgun (WGS) entry which is preliminary data.</text>
</comment>
<keyword evidence="2" id="KW-1185">Reference proteome</keyword>
<dbReference type="Proteomes" id="UP001174136">
    <property type="component" value="Unassembled WGS sequence"/>
</dbReference>
<evidence type="ECO:0000313" key="2">
    <source>
        <dbReference type="Proteomes" id="UP001174136"/>
    </source>
</evidence>
<dbReference type="EMBL" id="JAOPHQ010002559">
    <property type="protein sequence ID" value="KAK0146782.1"/>
    <property type="molecule type" value="Genomic_DNA"/>
</dbReference>
<gene>
    <name evidence="1" type="ORF">N1851_013900</name>
</gene>
<reference evidence="1" key="1">
    <citation type="journal article" date="2023" name="Front. Mar. Sci.">
        <title>A new Merluccius polli reference genome to investigate the effects of global change in West African waters.</title>
        <authorList>
            <person name="Mateo J.L."/>
            <person name="Blanco-Fernandez C."/>
            <person name="Garcia-Vazquez E."/>
            <person name="Machado-Schiaffino G."/>
        </authorList>
    </citation>
    <scope>NUCLEOTIDE SEQUENCE</scope>
    <source>
        <strain evidence="1">C29</strain>
        <tissue evidence="1">Fin</tissue>
    </source>
</reference>
<name>A0AA47P4W2_MERPO</name>
<dbReference type="PANTHER" id="PTHR46601:SF1">
    <property type="entry name" value="ADF-H DOMAIN-CONTAINING PROTEIN"/>
    <property type="match status" value="1"/>
</dbReference>
<sequence>MCCFELAKVRAHDPAESVTWEQWQKENVTVREKTYKNWVKRTKRGSVGNLLEVFQKDLEELAGHHYNWIHQDRQFQHLKENLHSNKMVLHIDFSENYACKLNTEIQAFHFGGNRQQATLHTGMAYGTGGSLSYATVSQSLRHDERAVWAHIKPVLEDFKAKSDHDIDTLHILSDVPATQYRNRTNCFLLSTVPYTLGFTKITWNFSERSHGKGAPDGVGGALKRCADKYVHGGVDLQTPKDLFNYLQDNTEKVNIRWVEDYEIVGIDGLLPPTVCPVVGISNTRVLSFSPGEIFYRRLSCFCQYPEMCPCFQPKKLQLTPSNVESTSQDFTFQPN</sequence>
<protein>
    <submittedName>
        <fullName evidence="1">Uncharacterized protein</fullName>
    </submittedName>
</protein>
<accession>A0AA47P4W2</accession>
<organism evidence="1 2">
    <name type="scientific">Merluccius polli</name>
    <name type="common">Benguela hake</name>
    <name type="synonym">Merluccius cadenati</name>
    <dbReference type="NCBI Taxonomy" id="89951"/>
    <lineage>
        <taxon>Eukaryota</taxon>
        <taxon>Metazoa</taxon>
        <taxon>Chordata</taxon>
        <taxon>Craniata</taxon>
        <taxon>Vertebrata</taxon>
        <taxon>Euteleostomi</taxon>
        <taxon>Actinopterygii</taxon>
        <taxon>Neopterygii</taxon>
        <taxon>Teleostei</taxon>
        <taxon>Neoteleostei</taxon>
        <taxon>Acanthomorphata</taxon>
        <taxon>Zeiogadaria</taxon>
        <taxon>Gadariae</taxon>
        <taxon>Gadiformes</taxon>
        <taxon>Gadoidei</taxon>
        <taxon>Merlucciidae</taxon>
        <taxon>Merluccius</taxon>
    </lineage>
</organism>
<evidence type="ECO:0000313" key="1">
    <source>
        <dbReference type="EMBL" id="KAK0146782.1"/>
    </source>
</evidence>
<proteinExistence type="predicted"/>
<dbReference type="AlphaFoldDB" id="A0AA47P4W2"/>